<accession>A0AA85KAZ1</accession>
<feature type="signal peptide" evidence="1">
    <location>
        <begin position="1"/>
        <end position="20"/>
    </location>
</feature>
<proteinExistence type="predicted"/>
<keyword evidence="2" id="KW-1185">Reference proteome</keyword>
<dbReference type="AlphaFoldDB" id="A0AA85KAZ1"/>
<dbReference type="Proteomes" id="UP000050795">
    <property type="component" value="Unassembled WGS sequence"/>
</dbReference>
<reference evidence="3" key="2">
    <citation type="submission" date="2023-11" db="UniProtKB">
        <authorList>
            <consortium name="WormBaseParasite"/>
        </authorList>
    </citation>
    <scope>IDENTIFICATION</scope>
</reference>
<feature type="chain" id="PRO_5041715295" evidence="1">
    <location>
        <begin position="21"/>
        <end position="57"/>
    </location>
</feature>
<evidence type="ECO:0000256" key="1">
    <source>
        <dbReference type="SAM" id="SignalP"/>
    </source>
</evidence>
<keyword evidence="1" id="KW-0732">Signal</keyword>
<evidence type="ECO:0000313" key="2">
    <source>
        <dbReference type="Proteomes" id="UP000050795"/>
    </source>
</evidence>
<evidence type="ECO:0000313" key="3">
    <source>
        <dbReference type="WBParaSite" id="TREG1_70900.1"/>
    </source>
</evidence>
<reference evidence="2" key="1">
    <citation type="submission" date="2022-06" db="EMBL/GenBank/DDBJ databases">
        <authorList>
            <person name="Berger JAMES D."/>
            <person name="Berger JAMES D."/>
        </authorList>
    </citation>
    <scope>NUCLEOTIDE SEQUENCE [LARGE SCALE GENOMIC DNA]</scope>
</reference>
<dbReference type="WBParaSite" id="TREG1_70900.1">
    <property type="protein sequence ID" value="TREG1_70900.1"/>
    <property type="gene ID" value="TREG1_70900"/>
</dbReference>
<protein>
    <submittedName>
        <fullName evidence="3">Uncharacterized protein</fullName>
    </submittedName>
</protein>
<sequence>MHVQYFFLLSIVLALCCVEGIEVTNSTIRLPDDTELVYVLIRSRCYGCLCWTDLISE</sequence>
<organism evidence="2 3">
    <name type="scientific">Trichobilharzia regenti</name>
    <name type="common">Nasal bird schistosome</name>
    <dbReference type="NCBI Taxonomy" id="157069"/>
    <lineage>
        <taxon>Eukaryota</taxon>
        <taxon>Metazoa</taxon>
        <taxon>Spiralia</taxon>
        <taxon>Lophotrochozoa</taxon>
        <taxon>Platyhelminthes</taxon>
        <taxon>Trematoda</taxon>
        <taxon>Digenea</taxon>
        <taxon>Strigeidida</taxon>
        <taxon>Schistosomatoidea</taxon>
        <taxon>Schistosomatidae</taxon>
        <taxon>Trichobilharzia</taxon>
    </lineage>
</organism>
<name>A0AA85KAZ1_TRIRE</name>